<dbReference type="InterPro" id="IPR011990">
    <property type="entry name" value="TPR-like_helical_dom_sf"/>
</dbReference>
<proteinExistence type="predicted"/>
<keyword evidence="2" id="KW-1185">Reference proteome</keyword>
<comment type="caution">
    <text evidence="1">The sequence shown here is derived from an EMBL/GenBank/DDBJ whole genome shotgun (WGS) entry which is preliminary data.</text>
</comment>
<dbReference type="Gene3D" id="1.25.40.10">
    <property type="entry name" value="Tetratricopeptide repeat domain"/>
    <property type="match status" value="1"/>
</dbReference>
<evidence type="ECO:0000313" key="2">
    <source>
        <dbReference type="Proteomes" id="UP001189429"/>
    </source>
</evidence>
<protein>
    <submittedName>
        <fullName evidence="1">Uncharacterized protein</fullName>
    </submittedName>
</protein>
<reference evidence="1" key="1">
    <citation type="submission" date="2023-10" db="EMBL/GenBank/DDBJ databases">
        <authorList>
            <person name="Chen Y."/>
            <person name="Shah S."/>
            <person name="Dougan E. K."/>
            <person name="Thang M."/>
            <person name="Chan C."/>
        </authorList>
    </citation>
    <scope>NUCLEOTIDE SEQUENCE [LARGE SCALE GENOMIC DNA]</scope>
</reference>
<sequence>VDEWFMRMVGERKHNADALALVVDTLMLVGGEENEETTALEWVSQFRDAGMPLSPAVYAAMVSGDVYSGDFEQVEAKMQQMEADGLEMDDASLAALLLAYANAEPQQSLLAEQTFKQFMLKGKIAVTKDLLEDEGRCAWQTHGEALTTELAEEVLAWAEEILPSPWEAVFNRPSNRDVGSVQDHPIEEKYELYVAPDSLETQRELDGFPPNVAMGRVLIKENKKPAMPPTEYRMTGVGGETVRHLNGMVNPSGATTVWGWQRLRFLAVKTWIDYLATRNTEKIVVLHASGETLYAGCDENTISYKYNEIITASGGTQTIVLAAEVSPWPEEIAWRYDQYPSITATMSTFLTTVGVDPAFATTYADCTNTTVGYCTTPPKYQYASSAFIMGPIGDISDMFADMYFWSDSENRLVNEYFLHNPDKVALDYAGVLVLSLNNMKLDGGIPVTVTTSSGAKSFSNAITGSAVCFVHGSGNSFGALKVLAQELLA</sequence>
<dbReference type="Proteomes" id="UP001189429">
    <property type="component" value="Unassembled WGS sequence"/>
</dbReference>
<feature type="non-terminal residue" evidence="1">
    <location>
        <position position="1"/>
    </location>
</feature>
<dbReference type="EMBL" id="CAUYUJ010022104">
    <property type="protein sequence ID" value="CAK0908942.1"/>
    <property type="molecule type" value="Genomic_DNA"/>
</dbReference>
<accession>A0ABN9Y8G6</accession>
<evidence type="ECO:0000313" key="1">
    <source>
        <dbReference type="EMBL" id="CAK0908942.1"/>
    </source>
</evidence>
<gene>
    <name evidence="1" type="ORF">PCOR1329_LOCUS83496</name>
</gene>
<organism evidence="1 2">
    <name type="scientific">Prorocentrum cordatum</name>
    <dbReference type="NCBI Taxonomy" id="2364126"/>
    <lineage>
        <taxon>Eukaryota</taxon>
        <taxon>Sar</taxon>
        <taxon>Alveolata</taxon>
        <taxon>Dinophyceae</taxon>
        <taxon>Prorocentrales</taxon>
        <taxon>Prorocentraceae</taxon>
        <taxon>Prorocentrum</taxon>
    </lineage>
</organism>
<name>A0ABN9Y8G6_9DINO</name>